<dbReference type="EMBL" id="JBCEWA010000007">
    <property type="protein sequence ID" value="MEL5988748.1"/>
    <property type="molecule type" value="Genomic_DNA"/>
</dbReference>
<dbReference type="InterPro" id="IPR000160">
    <property type="entry name" value="GGDEF_dom"/>
</dbReference>
<evidence type="ECO:0000259" key="2">
    <source>
        <dbReference type="PROSITE" id="PS50887"/>
    </source>
</evidence>
<sequence length="283" mass="32573">MTRHQKTASFLTIVLLILLQLPMYMLYQKGSQGILLVVFLILLIGVSLYYGAVLGLLLSLIYLFIIGTFIFYLQLTQQDVLSSPLDLQLNEFFIYGIAILILVLIAGRIRELVIESANQINMLKGNVEKYVATDTTSGFDNRVRLEKAIVEEAKRSDRSDKPFVFLIIEIQNFKKFKKLYGEKEAQYLVSQLAERINGVMRMTDRKYRFDEDNFALILPETSGTYIHIIYEKLSEKLKEHQLLSGNLITLSFKVGHYTYNPRTEVSFDEMVEVAKSESLINEI</sequence>
<dbReference type="NCBIfam" id="TIGR00254">
    <property type="entry name" value="GGDEF"/>
    <property type="match status" value="1"/>
</dbReference>
<keyword evidence="3" id="KW-0548">Nucleotidyltransferase</keyword>
<feature type="transmembrane region" description="Helical" evidence="1">
    <location>
        <begin position="33"/>
        <end position="50"/>
    </location>
</feature>
<dbReference type="PROSITE" id="PS50887">
    <property type="entry name" value="GGDEF"/>
    <property type="match status" value="1"/>
</dbReference>
<dbReference type="RefSeq" id="WP_087680197.1">
    <property type="nucleotide sequence ID" value="NZ_JBBCRB010000002.1"/>
</dbReference>
<dbReference type="SUPFAM" id="SSF55073">
    <property type="entry name" value="Nucleotide cyclase"/>
    <property type="match status" value="1"/>
</dbReference>
<gene>
    <name evidence="3" type="ORF">AAF454_10100</name>
</gene>
<protein>
    <submittedName>
        <fullName evidence="3">Diguanylate cyclase</fullName>
        <ecNumber evidence="3">2.7.7.65</ecNumber>
    </submittedName>
</protein>
<dbReference type="Pfam" id="PF00990">
    <property type="entry name" value="GGDEF"/>
    <property type="match status" value="1"/>
</dbReference>
<dbReference type="InterPro" id="IPR029787">
    <property type="entry name" value="Nucleotide_cyclase"/>
</dbReference>
<feature type="transmembrane region" description="Helical" evidence="1">
    <location>
        <begin position="92"/>
        <end position="109"/>
    </location>
</feature>
<proteinExistence type="predicted"/>
<dbReference type="SMART" id="SM00267">
    <property type="entry name" value="GGDEF"/>
    <property type="match status" value="1"/>
</dbReference>
<evidence type="ECO:0000313" key="3">
    <source>
        <dbReference type="EMBL" id="MEL5988748.1"/>
    </source>
</evidence>
<dbReference type="EC" id="2.7.7.65" evidence="3"/>
<dbReference type="Gene3D" id="3.30.70.270">
    <property type="match status" value="1"/>
</dbReference>
<keyword evidence="1" id="KW-0812">Transmembrane</keyword>
<evidence type="ECO:0000256" key="1">
    <source>
        <dbReference type="SAM" id="Phobius"/>
    </source>
</evidence>
<dbReference type="GO" id="GO:0052621">
    <property type="term" value="F:diguanylate cyclase activity"/>
    <property type="evidence" value="ECO:0007669"/>
    <property type="project" value="UniProtKB-EC"/>
</dbReference>
<keyword evidence="1" id="KW-0472">Membrane</keyword>
<feature type="transmembrane region" description="Helical" evidence="1">
    <location>
        <begin position="7"/>
        <end position="27"/>
    </location>
</feature>
<feature type="domain" description="GGDEF" evidence="2">
    <location>
        <begin position="161"/>
        <end position="283"/>
    </location>
</feature>
<comment type="caution">
    <text evidence="3">The sequence shown here is derived from an EMBL/GenBank/DDBJ whole genome shotgun (WGS) entry which is preliminary data.</text>
</comment>
<keyword evidence="1" id="KW-1133">Transmembrane helix</keyword>
<evidence type="ECO:0000313" key="4">
    <source>
        <dbReference type="Proteomes" id="UP001398420"/>
    </source>
</evidence>
<name>A0ABU9LP33_9BACL</name>
<dbReference type="Proteomes" id="UP001398420">
    <property type="component" value="Unassembled WGS sequence"/>
</dbReference>
<feature type="transmembrane region" description="Helical" evidence="1">
    <location>
        <begin position="55"/>
        <end position="72"/>
    </location>
</feature>
<organism evidence="3 4">
    <name type="scientific">Kurthia gibsonii</name>
    <dbReference type="NCBI Taxonomy" id="33946"/>
    <lineage>
        <taxon>Bacteria</taxon>
        <taxon>Bacillati</taxon>
        <taxon>Bacillota</taxon>
        <taxon>Bacilli</taxon>
        <taxon>Bacillales</taxon>
        <taxon>Caryophanaceae</taxon>
        <taxon>Kurthia</taxon>
    </lineage>
</organism>
<dbReference type="InterPro" id="IPR043128">
    <property type="entry name" value="Rev_trsase/Diguanyl_cyclase"/>
</dbReference>
<reference evidence="3 4" key="1">
    <citation type="submission" date="2024-04" db="EMBL/GenBank/DDBJ databases">
        <authorList>
            <person name="Wu Y.S."/>
            <person name="Zhang L."/>
        </authorList>
    </citation>
    <scope>NUCLEOTIDE SEQUENCE [LARGE SCALE GENOMIC DNA]</scope>
    <source>
        <strain evidence="3 4">KG-01</strain>
    </source>
</reference>
<keyword evidence="4" id="KW-1185">Reference proteome</keyword>
<keyword evidence="3" id="KW-0808">Transferase</keyword>
<accession>A0ABU9LP33</accession>